<sequence length="164" mass="19243">MTQRLFKEIHYWDACTFLAVLKNEEDKIQECVSVLKAAQNEQVMIVTSALTFIEVVRLEKRNPKLPKEVEEKIRNFFKHKWIYIYDVNRTVGELARELMWEYEALKPKDATHVATAILAKVNVLDTFDDYLINLSGKIGNPSLVIKRPFFEIQLDLFDTDTFEN</sequence>
<dbReference type="Gene3D" id="3.40.50.1010">
    <property type="entry name" value="5'-nuclease"/>
    <property type="match status" value="1"/>
</dbReference>
<comment type="caution">
    <text evidence="2">The sequence shown here is derived from an EMBL/GenBank/DDBJ whole genome shotgun (WGS) entry which is preliminary data.</text>
</comment>
<dbReference type="Pfam" id="PF01850">
    <property type="entry name" value="PIN"/>
    <property type="match status" value="1"/>
</dbReference>
<keyword evidence="3" id="KW-1185">Reference proteome</keyword>
<dbReference type="EMBL" id="CZCU02000161">
    <property type="protein sequence ID" value="VXD24727.1"/>
    <property type="molecule type" value="Genomic_DNA"/>
</dbReference>
<protein>
    <submittedName>
        <fullName evidence="2">Similarity</fullName>
    </submittedName>
</protein>
<evidence type="ECO:0000313" key="3">
    <source>
        <dbReference type="Proteomes" id="UP000184550"/>
    </source>
</evidence>
<dbReference type="InterPro" id="IPR029060">
    <property type="entry name" value="PIN-like_dom_sf"/>
</dbReference>
<evidence type="ECO:0000313" key="2">
    <source>
        <dbReference type="EMBL" id="VXD24727.1"/>
    </source>
</evidence>
<dbReference type="RefSeq" id="WP_083626077.1">
    <property type="nucleotide sequence ID" value="NZ_LR734883.1"/>
</dbReference>
<feature type="domain" description="PIN" evidence="1">
    <location>
        <begin position="13"/>
        <end position="134"/>
    </location>
</feature>
<dbReference type="AlphaFoldDB" id="A0A7Z9E4A7"/>
<name>A0A7Z9E4A7_9CYAN</name>
<dbReference type="InterPro" id="IPR002716">
    <property type="entry name" value="PIN_dom"/>
</dbReference>
<evidence type="ECO:0000259" key="1">
    <source>
        <dbReference type="Pfam" id="PF01850"/>
    </source>
</evidence>
<accession>A0A7Z9E4A7</accession>
<gene>
    <name evidence="2" type="ORF">PL8927_830104</name>
</gene>
<proteinExistence type="predicted"/>
<dbReference type="OrthoDB" id="574461at2"/>
<reference evidence="2" key="1">
    <citation type="submission" date="2019-10" db="EMBL/GenBank/DDBJ databases">
        <authorList>
            <consortium name="Genoscope - CEA"/>
            <person name="William W."/>
        </authorList>
    </citation>
    <scope>NUCLEOTIDE SEQUENCE [LARGE SCALE GENOMIC DNA]</scope>
    <source>
        <strain evidence="2">BBR_PRJEB10992</strain>
    </source>
</reference>
<dbReference type="SUPFAM" id="SSF88723">
    <property type="entry name" value="PIN domain-like"/>
    <property type="match status" value="1"/>
</dbReference>
<dbReference type="Proteomes" id="UP000184550">
    <property type="component" value="Unassembled WGS sequence"/>
</dbReference>
<organism evidence="2 3">
    <name type="scientific">Planktothrix serta PCC 8927</name>
    <dbReference type="NCBI Taxonomy" id="671068"/>
    <lineage>
        <taxon>Bacteria</taxon>
        <taxon>Bacillati</taxon>
        <taxon>Cyanobacteriota</taxon>
        <taxon>Cyanophyceae</taxon>
        <taxon>Oscillatoriophycideae</taxon>
        <taxon>Oscillatoriales</taxon>
        <taxon>Microcoleaceae</taxon>
        <taxon>Planktothrix</taxon>
    </lineage>
</organism>